<dbReference type="Proteomes" id="UP001054837">
    <property type="component" value="Unassembled WGS sequence"/>
</dbReference>
<dbReference type="InterPro" id="IPR000618">
    <property type="entry name" value="Insect_cuticle"/>
</dbReference>
<evidence type="ECO:0000256" key="1">
    <source>
        <dbReference type="PROSITE-ProRule" id="PRU00497"/>
    </source>
</evidence>
<proteinExistence type="predicted"/>
<dbReference type="EMBL" id="BPLQ01002659">
    <property type="protein sequence ID" value="GIX94824.1"/>
    <property type="molecule type" value="Genomic_DNA"/>
</dbReference>
<keyword evidence="4" id="KW-1185">Reference proteome</keyword>
<evidence type="ECO:0000256" key="2">
    <source>
        <dbReference type="SAM" id="MobiDB-lite"/>
    </source>
</evidence>
<dbReference type="InterPro" id="IPR050468">
    <property type="entry name" value="Cuticle_Struct_Prot"/>
</dbReference>
<name>A0AAV4PCQ4_9ARAC</name>
<comment type="caution">
    <text evidence="3">The sequence shown here is derived from an EMBL/GenBank/DDBJ whole genome shotgun (WGS) entry which is preliminary data.</text>
</comment>
<protein>
    <submittedName>
        <fullName evidence="3">Uncharacterized protein</fullName>
    </submittedName>
</protein>
<reference evidence="3 4" key="1">
    <citation type="submission" date="2021-06" db="EMBL/GenBank/DDBJ databases">
        <title>Caerostris darwini draft genome.</title>
        <authorList>
            <person name="Kono N."/>
            <person name="Arakawa K."/>
        </authorList>
    </citation>
    <scope>NUCLEOTIDE SEQUENCE [LARGE SCALE GENOMIC DNA]</scope>
</reference>
<organism evidence="3 4">
    <name type="scientific">Caerostris darwini</name>
    <dbReference type="NCBI Taxonomy" id="1538125"/>
    <lineage>
        <taxon>Eukaryota</taxon>
        <taxon>Metazoa</taxon>
        <taxon>Ecdysozoa</taxon>
        <taxon>Arthropoda</taxon>
        <taxon>Chelicerata</taxon>
        <taxon>Arachnida</taxon>
        <taxon>Araneae</taxon>
        <taxon>Araneomorphae</taxon>
        <taxon>Entelegynae</taxon>
        <taxon>Araneoidea</taxon>
        <taxon>Araneidae</taxon>
        <taxon>Caerostris</taxon>
    </lineage>
</organism>
<gene>
    <name evidence="3" type="ORF">CDAR_372451</name>
</gene>
<dbReference type="AlphaFoldDB" id="A0AAV4PCQ4"/>
<evidence type="ECO:0000313" key="4">
    <source>
        <dbReference type="Proteomes" id="UP001054837"/>
    </source>
</evidence>
<dbReference type="GO" id="GO:0008010">
    <property type="term" value="F:structural constituent of chitin-based larval cuticle"/>
    <property type="evidence" value="ECO:0007669"/>
    <property type="project" value="TreeGrafter"/>
</dbReference>
<sequence length="259" mass="28714">MVVTPDDFVQSFYSWWLPSATSWLRGKAATMDKASTTDPVRIIQKTSTMGPPTRPRIHSVEQIKTKCLVYNDSLHDTELEWRHPIKMPTLQEAPRPYKFNYNVDDEQGTSHYRTEEGDGSGAVWGTYGYTDYQGIYRVVEYVADAGGFRASIRTNEPGTDDTQSPAGVQLIVDPPPPGFQGQRFPPRSNYGGSYGSGGQGQNPSLYPSLGEVFKHPGEGSESTRGSGGWCEHLQRRTEKVLLAYSASRAEKCMLSCITS</sequence>
<feature type="compositionally biased region" description="Low complexity" evidence="2">
    <location>
        <begin position="179"/>
        <end position="191"/>
    </location>
</feature>
<evidence type="ECO:0000313" key="3">
    <source>
        <dbReference type="EMBL" id="GIX94824.1"/>
    </source>
</evidence>
<feature type="region of interest" description="Disordered" evidence="2">
    <location>
        <begin position="178"/>
        <end position="202"/>
    </location>
</feature>
<dbReference type="PANTHER" id="PTHR10380:SF235">
    <property type="entry name" value="CUTICULAR PROTEIN 73D, ISOFORM B"/>
    <property type="match status" value="1"/>
</dbReference>
<dbReference type="PANTHER" id="PTHR10380">
    <property type="entry name" value="CUTICLE PROTEIN"/>
    <property type="match status" value="1"/>
</dbReference>
<dbReference type="GO" id="GO:0062129">
    <property type="term" value="C:chitin-based extracellular matrix"/>
    <property type="evidence" value="ECO:0007669"/>
    <property type="project" value="TreeGrafter"/>
</dbReference>
<keyword evidence="1" id="KW-0193">Cuticle</keyword>
<dbReference type="PROSITE" id="PS51155">
    <property type="entry name" value="CHIT_BIND_RR_2"/>
    <property type="match status" value="1"/>
</dbReference>
<dbReference type="Pfam" id="PF00379">
    <property type="entry name" value="Chitin_bind_4"/>
    <property type="match status" value="1"/>
</dbReference>
<accession>A0AAV4PCQ4</accession>